<gene>
    <name evidence="3" type="ORF">CFL01nite_00010</name>
    <name evidence="2" type="ORF">CFLV_05545</name>
</gene>
<reference evidence="2 4" key="1">
    <citation type="submission" date="2014-08" db="EMBL/GenBank/DDBJ databases">
        <title>Complete genome sequence of Corynebacterium flavescens OJ8(T)(=DSM 20296(T)), isolated from cheese.</title>
        <authorList>
            <person name="Ruckert C."/>
            <person name="Albersmeier A."/>
            <person name="Winkler A."/>
            <person name="Kalinowski J."/>
        </authorList>
    </citation>
    <scope>NUCLEOTIDE SEQUENCE [LARGE SCALE GENOMIC DNA]</scope>
    <source>
        <strain evidence="2 4">OJ8</strain>
    </source>
</reference>
<feature type="region of interest" description="Disordered" evidence="1">
    <location>
        <begin position="350"/>
        <end position="383"/>
    </location>
</feature>
<dbReference type="KEGG" id="cfc:CFLV_05545"/>
<evidence type="ECO:0000313" key="4">
    <source>
        <dbReference type="Proteomes" id="UP000185479"/>
    </source>
</evidence>
<accession>A0A1L7CLH4</accession>
<evidence type="ECO:0000313" key="3">
    <source>
        <dbReference type="EMBL" id="GEB96506.1"/>
    </source>
</evidence>
<dbReference type="EMBL" id="CP009246">
    <property type="protein sequence ID" value="APT86701.1"/>
    <property type="molecule type" value="Genomic_DNA"/>
</dbReference>
<sequence length="383" mass="41937">MTQVASVISENSGKWLKLDDASAAALKQYGMSISRENGLMCGVVRAEGGAIAKHLQFVGSPARLLNPAVLMGKGGIMNQIAMEQQMAQINDYLKTIDGKLDDLAKGLQREKVGELRASRKLLEKTKKLHEATGHITPVMWSKIADFEKQLQVRQSVLVDELRDMATEVSKETSVSKRLEALQKAKPVIAQNLPLLAETLWQVDLYHVLEIAFQLQSEIDAEEGKLHAAIHQADTQEAREEASLAVAELFSAIAQAAVLSDVERARYVKKSTQLVDLCLHSLTEIARAENAFFGIEREIPALERELWRAAVGSIRDETWEDVVGLAKGTSASIGSGVEKLRGSFDEKRLQHRQKAALKNAQKHSAGELDSPKEIASDADSGVGN</sequence>
<protein>
    <submittedName>
        <fullName evidence="2">Uncharacterized protein</fullName>
    </submittedName>
</protein>
<dbReference type="AlphaFoldDB" id="A0A1L7CLH4"/>
<dbReference type="STRING" id="28028.CFLV_05545"/>
<feature type="compositionally biased region" description="Basic and acidic residues" evidence="1">
    <location>
        <begin position="363"/>
        <end position="374"/>
    </location>
</feature>
<dbReference type="Proteomes" id="UP000185479">
    <property type="component" value="Chromosome"/>
</dbReference>
<dbReference type="OrthoDB" id="4391631at2"/>
<organism evidence="2 4">
    <name type="scientific">Corynebacterium flavescens</name>
    <dbReference type="NCBI Taxonomy" id="28028"/>
    <lineage>
        <taxon>Bacteria</taxon>
        <taxon>Bacillati</taxon>
        <taxon>Actinomycetota</taxon>
        <taxon>Actinomycetes</taxon>
        <taxon>Mycobacteriales</taxon>
        <taxon>Corynebacteriaceae</taxon>
        <taxon>Corynebacterium</taxon>
    </lineage>
</organism>
<dbReference type="RefSeq" id="WP_075729698.1">
    <property type="nucleotide sequence ID" value="NZ_BJNB01000001.1"/>
</dbReference>
<evidence type="ECO:0000313" key="5">
    <source>
        <dbReference type="Proteomes" id="UP000315353"/>
    </source>
</evidence>
<dbReference type="EMBL" id="BJNB01000001">
    <property type="protein sequence ID" value="GEB96506.1"/>
    <property type="molecule type" value="Genomic_DNA"/>
</dbReference>
<evidence type="ECO:0000256" key="1">
    <source>
        <dbReference type="SAM" id="MobiDB-lite"/>
    </source>
</evidence>
<reference evidence="3 5" key="2">
    <citation type="submission" date="2019-06" db="EMBL/GenBank/DDBJ databases">
        <title>Whole genome shotgun sequence of Corynebacterium flavescens NBRC 14136.</title>
        <authorList>
            <person name="Hosoyama A."/>
            <person name="Uohara A."/>
            <person name="Ohji S."/>
            <person name="Ichikawa N."/>
        </authorList>
    </citation>
    <scope>NUCLEOTIDE SEQUENCE [LARGE SCALE GENOMIC DNA]</scope>
    <source>
        <strain evidence="3 5">NBRC 14136</strain>
    </source>
</reference>
<evidence type="ECO:0000313" key="2">
    <source>
        <dbReference type="EMBL" id="APT86701.1"/>
    </source>
</evidence>
<proteinExistence type="predicted"/>
<dbReference type="Proteomes" id="UP000315353">
    <property type="component" value="Unassembled WGS sequence"/>
</dbReference>
<keyword evidence="4" id="KW-1185">Reference proteome</keyword>
<name>A0A1L7CLH4_CORFL</name>
<dbReference type="GeneID" id="82880178"/>